<organism evidence="5 6">
    <name type="scientific">Thermodesulfatator indicus (strain DSM 15286 / JCM 11887 / CIR29812)</name>
    <dbReference type="NCBI Taxonomy" id="667014"/>
    <lineage>
        <taxon>Bacteria</taxon>
        <taxon>Pseudomonadati</taxon>
        <taxon>Thermodesulfobacteriota</taxon>
        <taxon>Thermodesulfobacteria</taxon>
        <taxon>Thermodesulfobacteriales</taxon>
        <taxon>Thermodesulfatatoraceae</taxon>
        <taxon>Thermodesulfatator</taxon>
    </lineage>
</organism>
<proteinExistence type="predicted"/>
<dbReference type="InterPro" id="IPR035994">
    <property type="entry name" value="Nucleoside_phosphorylase_sf"/>
</dbReference>
<dbReference type="Proteomes" id="UP000006793">
    <property type="component" value="Chromosome"/>
</dbReference>
<evidence type="ECO:0000259" key="4">
    <source>
        <dbReference type="Pfam" id="PF01048"/>
    </source>
</evidence>
<dbReference type="InParanoid" id="F8AAT6"/>
<dbReference type="InterPro" id="IPR000845">
    <property type="entry name" value="Nucleoside_phosphorylase_d"/>
</dbReference>
<evidence type="ECO:0000313" key="6">
    <source>
        <dbReference type="Proteomes" id="UP000006793"/>
    </source>
</evidence>
<feature type="domain" description="Nucleoside phosphorylase" evidence="4">
    <location>
        <begin position="46"/>
        <end position="194"/>
    </location>
</feature>
<accession>F8AAT6</accession>
<dbReference type="EC" id="2.4.2.3" evidence="1"/>
<sequence length="220" mass="24581">MPRPIPNFKSPPSVILAFTKPDCELIKRELALKKVSSFFLANFWRQGDMALCGPVLGAPQAAIVLEHLKSAGAQRILAYGWAGALNENIPLGSLFLPNEALSLEGTSQFYGDYFFPSKDLFGWLYHEFVTQGIFLGEGRVVSTDALYKENKEFCDKYSDIAQVVDMETSAIFCVGKALGLSVVSLLLVSDRVCPDFQKYPFKKLLKVTQNLIPIFRSFFF</sequence>
<dbReference type="AlphaFoldDB" id="F8AAT6"/>
<dbReference type="RefSeq" id="WP_013908189.1">
    <property type="nucleotide sequence ID" value="NC_015681.1"/>
</dbReference>
<dbReference type="PANTHER" id="PTHR43691">
    <property type="entry name" value="URIDINE PHOSPHORYLASE"/>
    <property type="match status" value="1"/>
</dbReference>
<dbReference type="PANTHER" id="PTHR43691:SF11">
    <property type="entry name" value="FI09636P-RELATED"/>
    <property type="match status" value="1"/>
</dbReference>
<dbReference type="GO" id="GO:0004850">
    <property type="term" value="F:uridine phosphorylase activity"/>
    <property type="evidence" value="ECO:0007669"/>
    <property type="project" value="UniProtKB-EC"/>
</dbReference>
<gene>
    <name evidence="5" type="ordered locus">Thein_1587</name>
</gene>
<reference evidence="6" key="1">
    <citation type="submission" date="2011-04" db="EMBL/GenBank/DDBJ databases">
        <title>The complete genome of Thermodesulfatator indicus DSM 15286.</title>
        <authorList>
            <person name="Lucas S."/>
            <person name="Copeland A."/>
            <person name="Lapidus A."/>
            <person name="Bruce D."/>
            <person name="Goodwin L."/>
            <person name="Pitluck S."/>
            <person name="Peters L."/>
            <person name="Kyrpides N."/>
            <person name="Mavromatis K."/>
            <person name="Pagani I."/>
            <person name="Ivanova N."/>
            <person name="Saunders L."/>
            <person name="Detter J.C."/>
            <person name="Tapia R."/>
            <person name="Han C."/>
            <person name="Land M."/>
            <person name="Hauser L."/>
            <person name="Markowitz V."/>
            <person name="Cheng J.-F."/>
            <person name="Hugenholtz P."/>
            <person name="Woyke T."/>
            <person name="Wu D."/>
            <person name="Spring S."/>
            <person name="Schroeder M."/>
            <person name="Brambilla E."/>
            <person name="Klenk H.-P."/>
            <person name="Eisen J.A."/>
        </authorList>
    </citation>
    <scope>NUCLEOTIDE SEQUENCE [LARGE SCALE GENOMIC DNA]</scope>
    <source>
        <strain evidence="6">DSM 15286 / JCM 11887 / CIR29812</strain>
    </source>
</reference>
<keyword evidence="6" id="KW-1185">Reference proteome</keyword>
<evidence type="ECO:0000256" key="3">
    <source>
        <dbReference type="ARBA" id="ARBA00048447"/>
    </source>
</evidence>
<evidence type="ECO:0000313" key="5">
    <source>
        <dbReference type="EMBL" id="AEH45447.1"/>
    </source>
</evidence>
<dbReference type="Pfam" id="PF01048">
    <property type="entry name" value="PNP_UDP_1"/>
    <property type="match status" value="1"/>
</dbReference>
<dbReference type="eggNOG" id="COG2820">
    <property type="taxonomic scope" value="Bacteria"/>
</dbReference>
<dbReference type="SUPFAM" id="SSF53167">
    <property type="entry name" value="Purine and uridine phosphorylases"/>
    <property type="match status" value="1"/>
</dbReference>
<name>F8AAT6_THEID</name>
<comment type="catalytic activity">
    <reaction evidence="3">
        <text>uridine + phosphate = alpha-D-ribose 1-phosphate + uracil</text>
        <dbReference type="Rhea" id="RHEA:24388"/>
        <dbReference type="ChEBI" id="CHEBI:16704"/>
        <dbReference type="ChEBI" id="CHEBI:17568"/>
        <dbReference type="ChEBI" id="CHEBI:43474"/>
        <dbReference type="ChEBI" id="CHEBI:57720"/>
        <dbReference type="EC" id="2.4.2.3"/>
    </reaction>
</comment>
<protein>
    <recommendedName>
        <fullName evidence="2">Uridine phosphorylase</fullName>
        <ecNumber evidence="1">2.4.2.3</ecNumber>
    </recommendedName>
</protein>
<dbReference type="GO" id="GO:0005829">
    <property type="term" value="C:cytosol"/>
    <property type="evidence" value="ECO:0007669"/>
    <property type="project" value="TreeGrafter"/>
</dbReference>
<dbReference type="Gene3D" id="3.40.50.1580">
    <property type="entry name" value="Nucleoside phosphorylase domain"/>
    <property type="match status" value="1"/>
</dbReference>
<dbReference type="PaxDb" id="667014-Thein_1587"/>
<dbReference type="GO" id="GO:0009116">
    <property type="term" value="P:nucleoside metabolic process"/>
    <property type="evidence" value="ECO:0007669"/>
    <property type="project" value="InterPro"/>
</dbReference>
<dbReference type="OrthoDB" id="7945729at2"/>
<evidence type="ECO:0000256" key="1">
    <source>
        <dbReference type="ARBA" id="ARBA00011888"/>
    </source>
</evidence>
<dbReference type="KEGG" id="tid:Thein_1587"/>
<dbReference type="STRING" id="667014.Thein_1587"/>
<dbReference type="HOGENOM" id="CLU_068457_1_0_0"/>
<evidence type="ECO:0000256" key="2">
    <source>
        <dbReference type="ARBA" id="ARBA00021980"/>
    </source>
</evidence>
<dbReference type="EMBL" id="CP002683">
    <property type="protein sequence ID" value="AEH45447.1"/>
    <property type="molecule type" value="Genomic_DNA"/>
</dbReference>
<reference evidence="5 6" key="2">
    <citation type="journal article" date="2012" name="Stand. Genomic Sci.">
        <title>Complete genome sequence of the thermophilic sulfate-reducing ocean bacterium Thermodesulfatator indicus type strain (CIR29812(T)).</title>
        <authorList>
            <person name="Anderson I."/>
            <person name="Saunders E."/>
            <person name="Lapidus A."/>
            <person name="Nolan M."/>
            <person name="Lucas S."/>
            <person name="Tice H."/>
            <person name="Del Rio T.G."/>
            <person name="Cheng J.F."/>
            <person name="Han C."/>
            <person name="Tapia R."/>
            <person name="Goodwin L.A."/>
            <person name="Pitluck S."/>
            <person name="Liolios K."/>
            <person name="Mavromatis K."/>
            <person name="Pagani I."/>
            <person name="Ivanova N."/>
            <person name="Mikhailova N."/>
            <person name="Pati A."/>
            <person name="Chen A."/>
            <person name="Palaniappan K."/>
            <person name="Land M."/>
            <person name="Hauser L."/>
            <person name="Jeffries C.D."/>
            <person name="Chang Y.J."/>
            <person name="Brambilla E.M."/>
            <person name="Rohde M."/>
            <person name="Spring S."/>
            <person name="Goker M."/>
            <person name="Detter J.C."/>
            <person name="Woyke T."/>
            <person name="Bristow J."/>
            <person name="Eisen J.A."/>
            <person name="Markowitz V."/>
            <person name="Hugenholtz P."/>
            <person name="Kyrpides N.C."/>
            <person name="Klenk H.P."/>
        </authorList>
    </citation>
    <scope>NUCLEOTIDE SEQUENCE [LARGE SCALE GENOMIC DNA]</scope>
    <source>
        <strain evidence="6">DSM 15286 / JCM 11887 / CIR29812</strain>
    </source>
</reference>